<sequence length="74" mass="8026">MIARRAADRLLPCCAQLLRDYGRRTLLVGARSPLVSPIDAPLVGASQRHCAALVAAKQSGDDLRQNVATAEFYF</sequence>
<organism evidence="1 2">
    <name type="scientific">Dorcoceras hygrometricum</name>
    <dbReference type="NCBI Taxonomy" id="472368"/>
    <lineage>
        <taxon>Eukaryota</taxon>
        <taxon>Viridiplantae</taxon>
        <taxon>Streptophyta</taxon>
        <taxon>Embryophyta</taxon>
        <taxon>Tracheophyta</taxon>
        <taxon>Spermatophyta</taxon>
        <taxon>Magnoliopsida</taxon>
        <taxon>eudicotyledons</taxon>
        <taxon>Gunneridae</taxon>
        <taxon>Pentapetalae</taxon>
        <taxon>asterids</taxon>
        <taxon>lamiids</taxon>
        <taxon>Lamiales</taxon>
        <taxon>Gesneriaceae</taxon>
        <taxon>Didymocarpoideae</taxon>
        <taxon>Trichosporeae</taxon>
        <taxon>Loxocarpinae</taxon>
        <taxon>Dorcoceras</taxon>
    </lineage>
</organism>
<dbReference type="EMBL" id="KV162374">
    <property type="protein sequence ID" value="KZT76032.1"/>
    <property type="molecule type" value="Genomic_DNA"/>
</dbReference>
<protein>
    <submittedName>
        <fullName evidence="1">Uncharacterized protein</fullName>
    </submittedName>
</protein>
<evidence type="ECO:0000313" key="1">
    <source>
        <dbReference type="EMBL" id="KZT76032.1"/>
    </source>
</evidence>
<dbReference type="AlphaFoldDB" id="A0A2Z6ZS94"/>
<name>A0A2Z6ZS94_9LAMI</name>
<proteinExistence type="predicted"/>
<gene>
    <name evidence="1" type="ORF">F511_46944</name>
</gene>
<dbReference type="Proteomes" id="UP000250235">
    <property type="component" value="Unassembled WGS sequence"/>
</dbReference>
<reference evidence="1 2" key="1">
    <citation type="journal article" date="2015" name="Proc. Natl. Acad. Sci. U.S.A.">
        <title>The resurrection genome of Boea hygrometrica: A blueprint for survival of dehydration.</title>
        <authorList>
            <person name="Xiao L."/>
            <person name="Yang G."/>
            <person name="Zhang L."/>
            <person name="Yang X."/>
            <person name="Zhao S."/>
            <person name="Ji Z."/>
            <person name="Zhou Q."/>
            <person name="Hu M."/>
            <person name="Wang Y."/>
            <person name="Chen M."/>
            <person name="Xu Y."/>
            <person name="Jin H."/>
            <person name="Xiao X."/>
            <person name="Hu G."/>
            <person name="Bao F."/>
            <person name="Hu Y."/>
            <person name="Wan P."/>
            <person name="Li L."/>
            <person name="Deng X."/>
            <person name="Kuang T."/>
            <person name="Xiang C."/>
            <person name="Zhu J.K."/>
            <person name="Oliver M.J."/>
            <person name="He Y."/>
        </authorList>
    </citation>
    <scope>NUCLEOTIDE SEQUENCE [LARGE SCALE GENOMIC DNA]</scope>
    <source>
        <strain evidence="2">cv. XS01</strain>
    </source>
</reference>
<accession>A0A2Z6ZS94</accession>
<evidence type="ECO:0000313" key="2">
    <source>
        <dbReference type="Proteomes" id="UP000250235"/>
    </source>
</evidence>
<keyword evidence="2" id="KW-1185">Reference proteome</keyword>